<dbReference type="RefSeq" id="WP_326504493.1">
    <property type="nucleotide sequence ID" value="NZ_JAWIIV010000001.1"/>
</dbReference>
<keyword evidence="4" id="KW-1185">Reference proteome</keyword>
<evidence type="ECO:0000256" key="2">
    <source>
        <dbReference type="SAM" id="SignalP"/>
    </source>
</evidence>
<proteinExistence type="predicted"/>
<feature type="region of interest" description="Disordered" evidence="1">
    <location>
        <begin position="24"/>
        <end position="44"/>
    </location>
</feature>
<feature type="compositionally biased region" description="Polar residues" evidence="1">
    <location>
        <begin position="58"/>
        <end position="77"/>
    </location>
</feature>
<feature type="chain" id="PRO_5046040949" evidence="2">
    <location>
        <begin position="24"/>
        <end position="85"/>
    </location>
</feature>
<dbReference type="Proteomes" id="UP001352263">
    <property type="component" value="Unassembled WGS sequence"/>
</dbReference>
<keyword evidence="2" id="KW-0732">Signal</keyword>
<comment type="caution">
    <text evidence="3">The sequence shown here is derived from an EMBL/GenBank/DDBJ whole genome shotgun (WGS) entry which is preliminary data.</text>
</comment>
<name>A0ABU6J288_9BURK</name>
<reference evidence="3 4" key="1">
    <citation type="submission" date="2023-10" db="EMBL/GenBank/DDBJ databases">
        <title>Noviherbaspirillum sp. CPCC 100848 genome assembly.</title>
        <authorList>
            <person name="Li X.Y."/>
            <person name="Fang X.M."/>
        </authorList>
    </citation>
    <scope>NUCLEOTIDE SEQUENCE [LARGE SCALE GENOMIC DNA]</scope>
    <source>
        <strain evidence="3 4">CPCC 100848</strain>
    </source>
</reference>
<feature type="compositionally biased region" description="Low complexity" evidence="1">
    <location>
        <begin position="28"/>
        <end position="44"/>
    </location>
</feature>
<feature type="signal peptide" evidence="2">
    <location>
        <begin position="1"/>
        <end position="23"/>
    </location>
</feature>
<accession>A0ABU6J288</accession>
<gene>
    <name evidence="3" type="ORF">RY831_01145</name>
</gene>
<sequence>MLNKRHLLQAAATALLLSLAACGGGSSGTASTAADDTGATQAPATDSFVSRVAALIGTTSDTAEPQDIGSVQVTTPDGTEPIPVS</sequence>
<dbReference type="PROSITE" id="PS51257">
    <property type="entry name" value="PROKAR_LIPOPROTEIN"/>
    <property type="match status" value="1"/>
</dbReference>
<protein>
    <submittedName>
        <fullName evidence="3">Uncharacterized protein</fullName>
    </submittedName>
</protein>
<feature type="region of interest" description="Disordered" evidence="1">
    <location>
        <begin position="58"/>
        <end position="85"/>
    </location>
</feature>
<dbReference type="EMBL" id="JAWIIV010000001">
    <property type="protein sequence ID" value="MEC4717743.1"/>
    <property type="molecule type" value="Genomic_DNA"/>
</dbReference>
<evidence type="ECO:0000256" key="1">
    <source>
        <dbReference type="SAM" id="MobiDB-lite"/>
    </source>
</evidence>
<evidence type="ECO:0000313" key="3">
    <source>
        <dbReference type="EMBL" id="MEC4717743.1"/>
    </source>
</evidence>
<organism evidence="3 4">
    <name type="scientific">Noviherbaspirillum album</name>
    <dbReference type="NCBI Taxonomy" id="3080276"/>
    <lineage>
        <taxon>Bacteria</taxon>
        <taxon>Pseudomonadati</taxon>
        <taxon>Pseudomonadota</taxon>
        <taxon>Betaproteobacteria</taxon>
        <taxon>Burkholderiales</taxon>
        <taxon>Oxalobacteraceae</taxon>
        <taxon>Noviherbaspirillum</taxon>
    </lineage>
</organism>
<evidence type="ECO:0000313" key="4">
    <source>
        <dbReference type="Proteomes" id="UP001352263"/>
    </source>
</evidence>